<keyword evidence="3" id="KW-1185">Reference proteome</keyword>
<proteinExistence type="predicted"/>
<sequence length="240" mass="26082">MLGETTQIAASRILRPNLLPVSTTAMIGIMRMCVGRDQEIGVCAGETLAGAFARAHMRTGRDAIAGVIMDRDGPRKLYQINTQGFDGQQRVKMEPPQAATGSGQATEVEDVCGDDASNSNTTGVLISSIALLGEKHRVEEDRVVSPANYQVSASKEIYWSCSFDVNIILSTVPLPAATLLSDVDRDFKCLLQGHTQDEWDICLTNRARFYLRPDDKNAPHIPGDGHVNPVRIGVARNKFG</sequence>
<dbReference type="AlphaFoldDB" id="A0A8X8ZDE1"/>
<reference evidence="2" key="2">
    <citation type="submission" date="2020-08" db="EMBL/GenBank/DDBJ databases">
        <title>Plant Genome Project.</title>
        <authorList>
            <person name="Zhang R.-G."/>
        </authorList>
    </citation>
    <scope>NUCLEOTIDE SEQUENCE</scope>
    <source>
        <strain evidence="2">Huo1</strain>
        <tissue evidence="2">Leaf</tissue>
    </source>
</reference>
<evidence type="ECO:0000313" key="3">
    <source>
        <dbReference type="Proteomes" id="UP000298416"/>
    </source>
</evidence>
<dbReference type="EMBL" id="PNBA02000014">
    <property type="protein sequence ID" value="KAG6401067.1"/>
    <property type="molecule type" value="Genomic_DNA"/>
</dbReference>
<dbReference type="Proteomes" id="UP000298416">
    <property type="component" value="Unassembled WGS sequence"/>
</dbReference>
<organism evidence="2">
    <name type="scientific">Salvia splendens</name>
    <name type="common">Scarlet sage</name>
    <dbReference type="NCBI Taxonomy" id="180675"/>
    <lineage>
        <taxon>Eukaryota</taxon>
        <taxon>Viridiplantae</taxon>
        <taxon>Streptophyta</taxon>
        <taxon>Embryophyta</taxon>
        <taxon>Tracheophyta</taxon>
        <taxon>Spermatophyta</taxon>
        <taxon>Magnoliopsida</taxon>
        <taxon>eudicotyledons</taxon>
        <taxon>Gunneridae</taxon>
        <taxon>Pentapetalae</taxon>
        <taxon>asterids</taxon>
        <taxon>lamiids</taxon>
        <taxon>Lamiales</taxon>
        <taxon>Lamiaceae</taxon>
        <taxon>Nepetoideae</taxon>
        <taxon>Mentheae</taxon>
        <taxon>Salviinae</taxon>
        <taxon>Salvia</taxon>
        <taxon>Salvia subgen. Calosphace</taxon>
        <taxon>core Calosphace</taxon>
    </lineage>
</organism>
<evidence type="ECO:0000313" key="2">
    <source>
        <dbReference type="EMBL" id="KAG6401067.1"/>
    </source>
</evidence>
<feature type="region of interest" description="Disordered" evidence="1">
    <location>
        <begin position="86"/>
        <end position="106"/>
    </location>
</feature>
<name>A0A8X8ZDE1_SALSN</name>
<reference evidence="2" key="1">
    <citation type="submission" date="2018-01" db="EMBL/GenBank/DDBJ databases">
        <authorList>
            <person name="Mao J.F."/>
        </authorList>
    </citation>
    <scope>NUCLEOTIDE SEQUENCE</scope>
    <source>
        <strain evidence="2">Huo1</strain>
        <tissue evidence="2">Leaf</tissue>
    </source>
</reference>
<evidence type="ECO:0000256" key="1">
    <source>
        <dbReference type="SAM" id="MobiDB-lite"/>
    </source>
</evidence>
<gene>
    <name evidence="2" type="ORF">SASPL_137912</name>
</gene>
<comment type="caution">
    <text evidence="2">The sequence shown here is derived from an EMBL/GenBank/DDBJ whole genome shotgun (WGS) entry which is preliminary data.</text>
</comment>
<protein>
    <submittedName>
        <fullName evidence="2">Uncharacterized protein</fullName>
    </submittedName>
</protein>
<accession>A0A8X8ZDE1</accession>